<feature type="signal peptide" evidence="1">
    <location>
        <begin position="1"/>
        <end position="17"/>
    </location>
</feature>
<accession>A0AAP8NL55</accession>
<reference evidence="2 3" key="1">
    <citation type="journal article" date="2017" name="BMC Genomics">
        <title>Genome sequencing of 39 Akkermansia muciniphila isolates reveals its population structure, genomic and functional diverisity, and global distribution in mammalian gut microbiotas.</title>
        <authorList>
            <person name="Guo X."/>
            <person name="Li S."/>
            <person name="Zhang J."/>
            <person name="Wu F."/>
            <person name="Li X."/>
            <person name="Wu D."/>
            <person name="Zhang M."/>
            <person name="Ou Z."/>
            <person name="Jie Z."/>
            <person name="Yan Q."/>
            <person name="Li P."/>
            <person name="Yi J."/>
            <person name="Peng Y."/>
        </authorList>
    </citation>
    <scope>NUCLEOTIDE SEQUENCE [LARGE SCALE GENOMIC DNA]</scope>
    <source>
        <strain evidence="2 3">GP43</strain>
    </source>
</reference>
<name>A0AAP8NL55_9BACT</name>
<dbReference type="RefSeq" id="WP_094140556.1">
    <property type="nucleotide sequence ID" value="NZ_FXXW01000119.1"/>
</dbReference>
<gene>
    <name evidence="2" type="ORF">CXU09_10855</name>
</gene>
<protein>
    <submittedName>
        <fullName evidence="2">PEP-CTERM sorting domain-containing protein</fullName>
    </submittedName>
</protein>
<dbReference type="NCBIfam" id="TIGR02595">
    <property type="entry name" value="PEP_CTERM"/>
    <property type="match status" value="1"/>
</dbReference>
<keyword evidence="1" id="KW-0732">Signal</keyword>
<comment type="caution">
    <text evidence="2">The sequence shown here is derived from an EMBL/GenBank/DDBJ whole genome shotgun (WGS) entry which is preliminary data.</text>
</comment>
<dbReference type="AlphaFoldDB" id="A0AAP8NL55"/>
<sequence>MTKVFFSILGTIAVAGAALGDTTLTYDALLQSSDGWELSVGRSGRNTIQIANGTASCPSSNWGQAAAVTTLSEGILLANEQDTFTFSFDITTNGTTNAAAMVSFVGSETAVCLGTSAYNGTIAYGTSDNVSARAYSFQSAWDSNGSFVSPSSSLTTINSNETVTVSGGISWKDGQFVLDLSANGGTGSIELGDSVSIDKVLLQLDGPNNSSTVPVISNLSMSAYLVPEPAAASLSLLGLAGLAMRRRRRQEA</sequence>
<evidence type="ECO:0000313" key="2">
    <source>
        <dbReference type="EMBL" id="PNC54086.1"/>
    </source>
</evidence>
<feature type="chain" id="PRO_5042962707" evidence="1">
    <location>
        <begin position="18"/>
        <end position="252"/>
    </location>
</feature>
<evidence type="ECO:0000256" key="1">
    <source>
        <dbReference type="SAM" id="SignalP"/>
    </source>
</evidence>
<organism evidence="2 3">
    <name type="scientific">Akkermansia muciniphila</name>
    <dbReference type="NCBI Taxonomy" id="239935"/>
    <lineage>
        <taxon>Bacteria</taxon>
        <taxon>Pseudomonadati</taxon>
        <taxon>Verrucomicrobiota</taxon>
        <taxon>Verrucomicrobiia</taxon>
        <taxon>Verrucomicrobiales</taxon>
        <taxon>Akkermansiaceae</taxon>
        <taxon>Akkermansia</taxon>
    </lineage>
</organism>
<evidence type="ECO:0000313" key="3">
    <source>
        <dbReference type="Proteomes" id="UP000235914"/>
    </source>
</evidence>
<dbReference type="Proteomes" id="UP000235914">
    <property type="component" value="Unassembled WGS sequence"/>
</dbReference>
<proteinExistence type="predicted"/>
<dbReference type="EMBL" id="PJKN01000006">
    <property type="protein sequence ID" value="PNC54086.1"/>
    <property type="molecule type" value="Genomic_DNA"/>
</dbReference>
<dbReference type="InterPro" id="IPR013424">
    <property type="entry name" value="Ice-binding_C"/>
</dbReference>